<keyword evidence="3" id="KW-1185">Reference proteome</keyword>
<feature type="region of interest" description="Disordered" evidence="1">
    <location>
        <begin position="32"/>
        <end position="77"/>
    </location>
</feature>
<dbReference type="EMBL" id="MU167230">
    <property type="protein sequence ID" value="KAG0149117.1"/>
    <property type="molecule type" value="Genomic_DNA"/>
</dbReference>
<proteinExistence type="predicted"/>
<comment type="caution">
    <text evidence="2">The sequence shown here is derived from an EMBL/GenBank/DDBJ whole genome shotgun (WGS) entry which is preliminary data.</text>
</comment>
<evidence type="ECO:0000313" key="3">
    <source>
        <dbReference type="Proteomes" id="UP000886653"/>
    </source>
</evidence>
<reference evidence="2" key="1">
    <citation type="submission" date="2013-11" db="EMBL/GenBank/DDBJ databases">
        <title>Genome sequence of the fusiform rust pathogen reveals effectors for host alternation and coevolution with pine.</title>
        <authorList>
            <consortium name="DOE Joint Genome Institute"/>
            <person name="Smith K."/>
            <person name="Pendleton A."/>
            <person name="Kubisiak T."/>
            <person name="Anderson C."/>
            <person name="Salamov A."/>
            <person name="Aerts A."/>
            <person name="Riley R."/>
            <person name="Clum A."/>
            <person name="Lindquist E."/>
            <person name="Ence D."/>
            <person name="Campbell M."/>
            <person name="Kronenberg Z."/>
            <person name="Feau N."/>
            <person name="Dhillon B."/>
            <person name="Hamelin R."/>
            <person name="Burleigh J."/>
            <person name="Smith J."/>
            <person name="Yandell M."/>
            <person name="Nelson C."/>
            <person name="Grigoriev I."/>
            <person name="Davis J."/>
        </authorList>
    </citation>
    <scope>NUCLEOTIDE SEQUENCE</scope>
    <source>
        <strain evidence="2">G11</strain>
    </source>
</reference>
<gene>
    <name evidence="2" type="ORF">CROQUDRAFT_89442</name>
</gene>
<dbReference type="AlphaFoldDB" id="A0A9P6NRR0"/>
<accession>A0A9P6NRR0</accession>
<organism evidence="2 3">
    <name type="scientific">Cronartium quercuum f. sp. fusiforme G11</name>
    <dbReference type="NCBI Taxonomy" id="708437"/>
    <lineage>
        <taxon>Eukaryota</taxon>
        <taxon>Fungi</taxon>
        <taxon>Dikarya</taxon>
        <taxon>Basidiomycota</taxon>
        <taxon>Pucciniomycotina</taxon>
        <taxon>Pucciniomycetes</taxon>
        <taxon>Pucciniales</taxon>
        <taxon>Coleosporiaceae</taxon>
        <taxon>Cronartium</taxon>
    </lineage>
</organism>
<evidence type="ECO:0000256" key="1">
    <source>
        <dbReference type="SAM" id="MobiDB-lite"/>
    </source>
</evidence>
<evidence type="ECO:0000313" key="2">
    <source>
        <dbReference type="EMBL" id="KAG0149117.1"/>
    </source>
</evidence>
<name>A0A9P6NRR0_9BASI</name>
<sequence length="77" mass="8580">MDLRGGWRVKPQTLICTPHRLRYTIAPNPHSTLSHSPIAPPYPDRTPHHPSFRPTPNVSPYSNRVMVGLSSPTASEV</sequence>
<protein>
    <submittedName>
        <fullName evidence="2">Uncharacterized protein</fullName>
    </submittedName>
</protein>
<dbReference type="Proteomes" id="UP000886653">
    <property type="component" value="Unassembled WGS sequence"/>
</dbReference>